<gene>
    <name evidence="1" type="ORF">HII31_00907</name>
</gene>
<sequence>MSSNTTFPKFEVDIKDLWTTRGEEAYVAYFEQWYKRLEAKSAAREIAAKSKAFRFMDLPAELRNRIYAFTFQNEKNFGEQRSLALLATPAITRVSKQIRQETLPLFFATTSFRLDVCSYFTPNHDVRLRWPYTSAAQISNSGTLHIKQEVKKAIRYAGDKALIRNIEFYVCHARDWRASDRMRGINPSFVVFTAKIKVERGNLMVDVGLSSDLRDRSGVSDSITAVMGDMKATIEKASNKEDFEGFSLRDLEQIVKTLRT</sequence>
<evidence type="ECO:0000313" key="1">
    <source>
        <dbReference type="EMBL" id="KAF7197818.1"/>
    </source>
</evidence>
<accession>A0A8H6VMH7</accession>
<dbReference type="PANTHER" id="PTHR42085:SF1">
    <property type="entry name" value="F-BOX DOMAIN-CONTAINING PROTEIN"/>
    <property type="match status" value="1"/>
</dbReference>
<dbReference type="AlphaFoldDB" id="A0A8H6VMH7"/>
<dbReference type="OrthoDB" id="4133832at2759"/>
<keyword evidence="2" id="KW-1185">Reference proteome</keyword>
<dbReference type="EMBL" id="JABCIY010000007">
    <property type="protein sequence ID" value="KAF7197818.1"/>
    <property type="molecule type" value="Genomic_DNA"/>
</dbReference>
<organism evidence="1 2">
    <name type="scientific">Pseudocercospora fuligena</name>
    <dbReference type="NCBI Taxonomy" id="685502"/>
    <lineage>
        <taxon>Eukaryota</taxon>
        <taxon>Fungi</taxon>
        <taxon>Dikarya</taxon>
        <taxon>Ascomycota</taxon>
        <taxon>Pezizomycotina</taxon>
        <taxon>Dothideomycetes</taxon>
        <taxon>Dothideomycetidae</taxon>
        <taxon>Mycosphaerellales</taxon>
        <taxon>Mycosphaerellaceae</taxon>
        <taxon>Pseudocercospora</taxon>
    </lineage>
</organism>
<proteinExistence type="predicted"/>
<evidence type="ECO:0008006" key="3">
    <source>
        <dbReference type="Google" id="ProtNLM"/>
    </source>
</evidence>
<name>A0A8H6VMH7_9PEZI</name>
<dbReference type="Proteomes" id="UP000660729">
    <property type="component" value="Unassembled WGS sequence"/>
</dbReference>
<comment type="caution">
    <text evidence="1">The sequence shown here is derived from an EMBL/GenBank/DDBJ whole genome shotgun (WGS) entry which is preliminary data.</text>
</comment>
<protein>
    <recommendedName>
        <fullName evidence="3">F-box domain-containing protein</fullName>
    </recommendedName>
</protein>
<dbReference type="PANTHER" id="PTHR42085">
    <property type="entry name" value="F-BOX DOMAIN-CONTAINING PROTEIN"/>
    <property type="match status" value="1"/>
</dbReference>
<evidence type="ECO:0000313" key="2">
    <source>
        <dbReference type="Proteomes" id="UP000660729"/>
    </source>
</evidence>
<dbReference type="InterPro" id="IPR038883">
    <property type="entry name" value="AN11006-like"/>
</dbReference>
<reference evidence="1" key="1">
    <citation type="submission" date="2020-04" db="EMBL/GenBank/DDBJ databases">
        <title>Draft genome resource of the tomato pathogen Pseudocercospora fuligena.</title>
        <authorList>
            <person name="Zaccaron A."/>
        </authorList>
    </citation>
    <scope>NUCLEOTIDE SEQUENCE</scope>
    <source>
        <strain evidence="1">PF001</strain>
    </source>
</reference>